<sequence>MSSFTERHLRNAGPSFPLMIPNTAIHGILCQICRGISLKKMLRHENRGEMFRKHILFCEEAVPLL</sequence>
<dbReference type="AlphaFoldDB" id="A0A0E9WHL6"/>
<proteinExistence type="predicted"/>
<evidence type="ECO:0000313" key="1">
    <source>
        <dbReference type="EMBL" id="JAH88978.1"/>
    </source>
</evidence>
<dbReference type="EMBL" id="GBXM01019599">
    <property type="protein sequence ID" value="JAH88978.1"/>
    <property type="molecule type" value="Transcribed_RNA"/>
</dbReference>
<accession>A0A0E9WHL6</accession>
<organism evidence="1">
    <name type="scientific">Anguilla anguilla</name>
    <name type="common">European freshwater eel</name>
    <name type="synonym">Muraena anguilla</name>
    <dbReference type="NCBI Taxonomy" id="7936"/>
    <lineage>
        <taxon>Eukaryota</taxon>
        <taxon>Metazoa</taxon>
        <taxon>Chordata</taxon>
        <taxon>Craniata</taxon>
        <taxon>Vertebrata</taxon>
        <taxon>Euteleostomi</taxon>
        <taxon>Actinopterygii</taxon>
        <taxon>Neopterygii</taxon>
        <taxon>Teleostei</taxon>
        <taxon>Anguilliformes</taxon>
        <taxon>Anguillidae</taxon>
        <taxon>Anguilla</taxon>
    </lineage>
</organism>
<protein>
    <submittedName>
        <fullName evidence="1">Uncharacterized protein</fullName>
    </submittedName>
</protein>
<name>A0A0E9WHL6_ANGAN</name>
<reference evidence="1" key="2">
    <citation type="journal article" date="2015" name="Fish Shellfish Immunol.">
        <title>Early steps in the European eel (Anguilla anguilla)-Vibrio vulnificus interaction in the gills: Role of the RtxA13 toxin.</title>
        <authorList>
            <person name="Callol A."/>
            <person name="Pajuelo D."/>
            <person name="Ebbesson L."/>
            <person name="Teles M."/>
            <person name="MacKenzie S."/>
            <person name="Amaro C."/>
        </authorList>
    </citation>
    <scope>NUCLEOTIDE SEQUENCE</scope>
</reference>
<reference evidence="1" key="1">
    <citation type="submission" date="2014-11" db="EMBL/GenBank/DDBJ databases">
        <authorList>
            <person name="Amaro Gonzalez C."/>
        </authorList>
    </citation>
    <scope>NUCLEOTIDE SEQUENCE</scope>
</reference>